<keyword evidence="3" id="KW-1185">Reference proteome</keyword>
<evidence type="ECO:0000313" key="2">
    <source>
        <dbReference type="EMBL" id="ABZ99115.1"/>
    </source>
</evidence>
<keyword evidence="1" id="KW-0472">Membrane</keyword>
<proteinExistence type="predicted"/>
<feature type="transmembrane region" description="Helical" evidence="1">
    <location>
        <begin position="306"/>
        <end position="324"/>
    </location>
</feature>
<feature type="transmembrane region" description="Helical" evidence="1">
    <location>
        <begin position="177"/>
        <end position="196"/>
    </location>
</feature>
<feature type="transmembrane region" description="Helical" evidence="1">
    <location>
        <begin position="242"/>
        <end position="262"/>
    </location>
</feature>
<feature type="transmembrane region" description="Helical" evidence="1">
    <location>
        <begin position="107"/>
        <end position="125"/>
    </location>
</feature>
<reference evidence="2 3" key="1">
    <citation type="journal article" date="2008" name="PLoS ONE">
        <title>Genome sequence of the saprophyte Leptospira biflexa provides insights into the evolution of Leptospira and the pathogenesis of leptospirosis.</title>
        <authorList>
            <person name="Picardeau M."/>
            <person name="Bulach D.M."/>
            <person name="Bouchier C."/>
            <person name="Zuerner R.L."/>
            <person name="Zidane N."/>
            <person name="Wilson P.J."/>
            <person name="Creno S."/>
            <person name="Kuczek E.S."/>
            <person name="Bommezzadri S."/>
            <person name="Davis J.C."/>
            <person name="McGrath A."/>
            <person name="Johnson M.J."/>
            <person name="Boursaux-Eude C."/>
            <person name="Seemann T."/>
            <person name="Rouy Z."/>
            <person name="Coppel R.L."/>
            <person name="Rood J.I."/>
            <person name="Lajus A."/>
            <person name="Davies J.K."/>
            <person name="Medigue C."/>
            <person name="Adler B."/>
        </authorList>
    </citation>
    <scope>NUCLEOTIDE SEQUENCE [LARGE SCALE GENOMIC DNA]</scope>
    <source>
        <strain evidence="3">Patoc 1 / ATCC 23582 / Paris</strain>
    </source>
</reference>
<name>B0SPK9_LEPBP</name>
<feature type="transmembrane region" description="Helical" evidence="1">
    <location>
        <begin position="40"/>
        <end position="60"/>
    </location>
</feature>
<organism evidence="2 3">
    <name type="scientific">Leptospira biflexa serovar Patoc (strain Patoc 1 / ATCC 23582 / Paris)</name>
    <dbReference type="NCBI Taxonomy" id="456481"/>
    <lineage>
        <taxon>Bacteria</taxon>
        <taxon>Pseudomonadati</taxon>
        <taxon>Spirochaetota</taxon>
        <taxon>Spirochaetia</taxon>
        <taxon>Leptospirales</taxon>
        <taxon>Leptospiraceae</taxon>
        <taxon>Leptospira</taxon>
    </lineage>
</organism>
<gene>
    <name evidence="2" type="ordered locus">LEPBI_I3049</name>
</gene>
<feature type="transmembrane region" description="Helical" evidence="1">
    <location>
        <begin position="274"/>
        <end position="294"/>
    </location>
</feature>
<dbReference type="EMBL" id="CP000786">
    <property type="protein sequence ID" value="ABZ99115.1"/>
    <property type="molecule type" value="Genomic_DNA"/>
</dbReference>
<dbReference type="KEGG" id="lbi:LEPBI_I3049"/>
<feature type="transmembrane region" description="Helical" evidence="1">
    <location>
        <begin position="6"/>
        <end position="28"/>
    </location>
</feature>
<keyword evidence="1" id="KW-1133">Transmembrane helix</keyword>
<protein>
    <submittedName>
        <fullName evidence="2">Uncharacterized protein</fullName>
    </submittedName>
</protein>
<dbReference type="HOGENOM" id="CLU_076890_0_0_12"/>
<dbReference type="Proteomes" id="UP000001847">
    <property type="component" value="Chromosome I"/>
</dbReference>
<dbReference type="AlphaFoldDB" id="B0SPK9"/>
<dbReference type="STRING" id="456481.LEPBI_I3049"/>
<sequence length="336" mass="38690">MFFRWFHKMFTMYTFYVDGVYIIVYAVNIMKYADFKRQPLFWNGMAMLVLTVSMIPLVFLDTRTLFGVNLWIKPIKFSLSLGIYSFSTIWILQRFLADWRHRSKTQIALTITSAIEIILITWQAARGEASHFNVSSTWNQVVFSIMGTSISIFWLFHLGIIFPILKQKQMATSVRESLLWGLTIAGFGMIIGFFMTQPRPEQLELMQKGIFQTSGGHSFGTGEQGSGLFFFGWSTVIGDMRVPHFFGMHVMQVFFVLAAYLLQWKESAEQKIVVRIIGILILSMNVMMVIQTLWGFSIFSYHPSFTPSYAIILLILFSLGIRLFSIPKISEPEVTV</sequence>
<evidence type="ECO:0000256" key="1">
    <source>
        <dbReference type="SAM" id="Phobius"/>
    </source>
</evidence>
<accession>B0SPK9</accession>
<keyword evidence="1" id="KW-0812">Transmembrane</keyword>
<feature type="transmembrane region" description="Helical" evidence="1">
    <location>
        <begin position="75"/>
        <end position="95"/>
    </location>
</feature>
<evidence type="ECO:0000313" key="3">
    <source>
        <dbReference type="Proteomes" id="UP000001847"/>
    </source>
</evidence>
<feature type="transmembrane region" description="Helical" evidence="1">
    <location>
        <begin position="145"/>
        <end position="165"/>
    </location>
</feature>